<evidence type="ECO:0000256" key="1">
    <source>
        <dbReference type="SAM" id="MobiDB-lite"/>
    </source>
</evidence>
<evidence type="ECO:0000313" key="3">
    <source>
        <dbReference type="Proteomes" id="UP000194127"/>
    </source>
</evidence>
<accession>A0A1X6MZ12</accession>
<feature type="region of interest" description="Disordered" evidence="1">
    <location>
        <begin position="93"/>
        <end position="114"/>
    </location>
</feature>
<evidence type="ECO:0000313" key="2">
    <source>
        <dbReference type="EMBL" id="OSX61595.1"/>
    </source>
</evidence>
<name>A0A1X6MZ12_9APHY</name>
<feature type="compositionally biased region" description="Polar residues" evidence="1">
    <location>
        <begin position="408"/>
        <end position="418"/>
    </location>
</feature>
<organism evidence="2 3">
    <name type="scientific">Postia placenta MAD-698-R-SB12</name>
    <dbReference type="NCBI Taxonomy" id="670580"/>
    <lineage>
        <taxon>Eukaryota</taxon>
        <taxon>Fungi</taxon>
        <taxon>Dikarya</taxon>
        <taxon>Basidiomycota</taxon>
        <taxon>Agaricomycotina</taxon>
        <taxon>Agaricomycetes</taxon>
        <taxon>Polyporales</taxon>
        <taxon>Adustoporiaceae</taxon>
        <taxon>Rhodonia</taxon>
    </lineage>
</organism>
<proteinExistence type="predicted"/>
<dbReference type="AlphaFoldDB" id="A0A1X6MZ12"/>
<dbReference type="Proteomes" id="UP000194127">
    <property type="component" value="Unassembled WGS sequence"/>
</dbReference>
<dbReference type="RefSeq" id="XP_024338389.1">
    <property type="nucleotide sequence ID" value="XM_024485796.1"/>
</dbReference>
<feature type="region of interest" description="Disordered" evidence="1">
    <location>
        <begin position="296"/>
        <end position="324"/>
    </location>
</feature>
<feature type="region of interest" description="Disordered" evidence="1">
    <location>
        <begin position="127"/>
        <end position="193"/>
    </location>
</feature>
<reference evidence="2 3" key="1">
    <citation type="submission" date="2017-04" db="EMBL/GenBank/DDBJ databases">
        <title>Genome Sequence of the Model Brown-Rot Fungus Postia placenta SB12.</title>
        <authorList>
            <consortium name="DOE Joint Genome Institute"/>
            <person name="Gaskell J."/>
            <person name="Kersten P."/>
            <person name="Larrondo L.F."/>
            <person name="Canessa P."/>
            <person name="Martinez D."/>
            <person name="Hibbett D."/>
            <person name="Schmoll M."/>
            <person name="Kubicek C.P."/>
            <person name="Martinez A.T."/>
            <person name="Yadav J."/>
            <person name="Master E."/>
            <person name="Magnuson J.K."/>
            <person name="James T."/>
            <person name="Yaver D."/>
            <person name="Berka R."/>
            <person name="Labutti K."/>
            <person name="Lipzen A."/>
            <person name="Aerts A."/>
            <person name="Barry K."/>
            <person name="Henrissat B."/>
            <person name="Blanchette R."/>
            <person name="Grigoriev I."/>
            <person name="Cullen D."/>
        </authorList>
    </citation>
    <scope>NUCLEOTIDE SEQUENCE [LARGE SCALE GENOMIC DNA]</scope>
    <source>
        <strain evidence="2 3">MAD-698-R-SB12</strain>
    </source>
</reference>
<dbReference type="GeneID" id="36330745"/>
<dbReference type="OrthoDB" id="10276933at2759"/>
<keyword evidence="3" id="KW-1185">Reference proteome</keyword>
<sequence length="442" mass="48816">MTFRSFTERAQSQYCPEMYSRKQACASGLHLRFKSQHRTMNAHAPRAVGHTDLQRLVKAHDIDTDCMNEVAIEHLRERPLALSSWVSNPSFEGAISPPLTPQGHLGPKPKPYSTERTARQAFNSFMRPEARPESLAGPSRAANPEGPSRPPMNGSFASVESQDSEDINFDAPRAQRRPSRHASADSAGRRTEVARLARQAAHLGPATEKDLRRAAHSMADMSDKNHGYLQRSRFLRQAAKKQMTQVRELRKQIAQERGARVRMLHYLLYWQKIEPLWTEEQLGECVEGIVQDVDAGKSEKGRRNPQHGVHARDAGGDNPGQATSTKLAGARLLPVDDATVQALAGLLKGPTKVAQSGQKRTRPEVDAANEAGGRPHKRLRSEGSEAASSLAKRTTIRRPNKGKEQDKLTLSSRRSQLDASECESVLSVLNAALSEADSDDED</sequence>
<gene>
    <name evidence="2" type="ORF">POSPLADRAFT_1145405</name>
</gene>
<protein>
    <submittedName>
        <fullName evidence="2">Uncharacterized protein</fullName>
    </submittedName>
</protein>
<dbReference type="EMBL" id="KZ110598">
    <property type="protein sequence ID" value="OSX61595.1"/>
    <property type="molecule type" value="Genomic_DNA"/>
</dbReference>
<feature type="region of interest" description="Disordered" evidence="1">
    <location>
        <begin position="350"/>
        <end position="421"/>
    </location>
</feature>